<dbReference type="SUPFAM" id="SSF51011">
    <property type="entry name" value="Glycosyl hydrolase domain"/>
    <property type="match status" value="1"/>
</dbReference>
<reference evidence="3 4" key="1">
    <citation type="submission" date="2019-12" db="EMBL/GenBank/DDBJ databases">
        <authorList>
            <person name="Kim Y.S."/>
        </authorList>
    </citation>
    <scope>NUCLEOTIDE SEQUENCE [LARGE SCALE GENOMIC DNA]</scope>
    <source>
        <strain evidence="3 4">GA093</strain>
    </source>
</reference>
<evidence type="ECO:0000256" key="1">
    <source>
        <dbReference type="SAM" id="SignalP"/>
    </source>
</evidence>
<dbReference type="Proteomes" id="UP000471501">
    <property type="component" value="Unassembled WGS sequence"/>
</dbReference>
<dbReference type="AlphaFoldDB" id="A0A6I4NIF7"/>
<protein>
    <submittedName>
        <fullName evidence="3">Glycosyl hydrolase</fullName>
    </submittedName>
</protein>
<proteinExistence type="predicted"/>
<keyword evidence="1" id="KW-0732">Signal</keyword>
<gene>
    <name evidence="3" type="ORF">GON26_07115</name>
</gene>
<dbReference type="GO" id="GO:0004553">
    <property type="term" value="F:hydrolase activity, hydrolyzing O-glycosyl compounds"/>
    <property type="evidence" value="ECO:0007669"/>
    <property type="project" value="InterPro"/>
</dbReference>
<dbReference type="InterPro" id="IPR013780">
    <property type="entry name" value="Glyco_hydro_b"/>
</dbReference>
<sequence>MKFRNTNKVGLLLAGLLFINFTSCQSDDNNDSGTPSSTTRDLTVNLDMNLQTMESFGASDAWQCNFIGKNWPAEKRNHIADLLFSKELDNEGNPKGIGLSLWRFNLGSGSAEQGEASDITDEWRRTECFTTDGVIYNMNKQAGQVWFMKAAKERGVEKLLAFANSAPVYLTGNGKAHATIKEFYNLKDGKMPELADFWVNAIDKLKTEHGLTIDYISPFNEPQYEWDGSGQEGSPATNANIYSFVNVLSPKLQTKGISSQIVVGEAGAYEPLYKTVSGKENRSNQIDYFFGVNSAKNISGLSNVKKTISAHSYWQAWPLSEMVYSRQTAATRTQSVPGLSLWSSEYCILESPGTSELPGGAGPGRDLGMQTALWVARIISTDISIGGVTSWQWWTAISRGDYKDGLLHVDDGSSNGAGDANYCKNDGFVRDAKTLWALGNFSFFVKPGMVRVQIPSIDNATSTTDVMLTAYKDIATKKLVIVAVNYSKSARTYQLNLSGGTLSNNQFTPYTTSETLSLKKGAAVKADNMVIAPRSVVTFVGNY</sequence>
<dbReference type="PANTHER" id="PTHR42767">
    <property type="entry name" value="ENDO-BETA-1,6-GALACTANASE"/>
    <property type="match status" value="1"/>
</dbReference>
<organism evidence="3 4">
    <name type="scientific">Flavobacterium hydrocarbonoxydans</name>
    <dbReference type="NCBI Taxonomy" id="2683249"/>
    <lineage>
        <taxon>Bacteria</taxon>
        <taxon>Pseudomonadati</taxon>
        <taxon>Bacteroidota</taxon>
        <taxon>Flavobacteriia</taxon>
        <taxon>Flavobacteriales</taxon>
        <taxon>Flavobacteriaceae</taxon>
        <taxon>Flavobacterium</taxon>
    </lineage>
</organism>
<keyword evidence="3" id="KW-0378">Hydrolase</keyword>
<evidence type="ECO:0000313" key="3">
    <source>
        <dbReference type="EMBL" id="MWB94128.1"/>
    </source>
</evidence>
<evidence type="ECO:0000259" key="2">
    <source>
        <dbReference type="Pfam" id="PF14587"/>
    </source>
</evidence>
<dbReference type="PANTHER" id="PTHR42767:SF1">
    <property type="entry name" value="ENDO-BETA-1,6-GALACTANASE-LIKE DOMAIN-CONTAINING PROTEIN"/>
    <property type="match status" value="1"/>
</dbReference>
<dbReference type="InterPro" id="IPR039743">
    <property type="entry name" value="6GAL/EXGAL"/>
</dbReference>
<feature type="domain" description="Endo-beta-1,6-galactanase-like" evidence="2">
    <location>
        <begin position="42"/>
        <end position="407"/>
    </location>
</feature>
<dbReference type="EMBL" id="WSTB01000003">
    <property type="protein sequence ID" value="MWB94128.1"/>
    <property type="molecule type" value="Genomic_DNA"/>
</dbReference>
<comment type="caution">
    <text evidence="3">The sequence shown here is derived from an EMBL/GenBank/DDBJ whole genome shotgun (WGS) entry which is preliminary data.</text>
</comment>
<dbReference type="Gene3D" id="2.60.40.1180">
    <property type="entry name" value="Golgi alpha-mannosidase II"/>
    <property type="match status" value="1"/>
</dbReference>
<dbReference type="Gene3D" id="3.20.20.80">
    <property type="entry name" value="Glycosidases"/>
    <property type="match status" value="1"/>
</dbReference>
<feature type="chain" id="PRO_5026166642" evidence="1">
    <location>
        <begin position="27"/>
        <end position="543"/>
    </location>
</feature>
<dbReference type="InterPro" id="IPR039514">
    <property type="entry name" value="6GAL-like"/>
</dbReference>
<dbReference type="SUPFAM" id="SSF51445">
    <property type="entry name" value="(Trans)glycosidases"/>
    <property type="match status" value="1"/>
</dbReference>
<keyword evidence="4" id="KW-1185">Reference proteome</keyword>
<dbReference type="Pfam" id="PF14587">
    <property type="entry name" value="Glyco_hydr_30_2"/>
    <property type="match status" value="1"/>
</dbReference>
<name>A0A6I4NIF7_9FLAO</name>
<feature type="signal peptide" evidence="1">
    <location>
        <begin position="1"/>
        <end position="26"/>
    </location>
</feature>
<dbReference type="RefSeq" id="WP_160374047.1">
    <property type="nucleotide sequence ID" value="NZ_WSTB01000003.1"/>
</dbReference>
<dbReference type="InterPro" id="IPR017853">
    <property type="entry name" value="GH"/>
</dbReference>
<accession>A0A6I4NIF7</accession>
<evidence type="ECO:0000313" key="4">
    <source>
        <dbReference type="Proteomes" id="UP000471501"/>
    </source>
</evidence>